<accession>A0A1M6FID2</accession>
<gene>
    <name evidence="2" type="ORF">SAMN05443429_10724</name>
</gene>
<evidence type="ECO:0000256" key="1">
    <source>
        <dbReference type="SAM" id="Phobius"/>
    </source>
</evidence>
<sequence>METSLLIQYIILGLLVLSAFYAIFRIFRKNFSPKKFSKKGGCEDNCGCGN</sequence>
<evidence type="ECO:0008006" key="4">
    <source>
        <dbReference type="Google" id="ProtNLM"/>
    </source>
</evidence>
<dbReference type="EMBL" id="FQYI01000007">
    <property type="protein sequence ID" value="SHI97444.1"/>
    <property type="molecule type" value="Genomic_DNA"/>
</dbReference>
<dbReference type="STRING" id="1118202.SAMN05443429_10724"/>
<keyword evidence="1" id="KW-0812">Transmembrane</keyword>
<keyword evidence="1" id="KW-1133">Transmembrane helix</keyword>
<organism evidence="2 3">
    <name type="scientific">Cruoricaptor ignavus</name>
    <dbReference type="NCBI Taxonomy" id="1118202"/>
    <lineage>
        <taxon>Bacteria</taxon>
        <taxon>Pseudomonadati</taxon>
        <taxon>Bacteroidota</taxon>
        <taxon>Flavobacteriia</taxon>
        <taxon>Flavobacteriales</taxon>
        <taxon>Weeksellaceae</taxon>
        <taxon>Cruoricaptor</taxon>
    </lineage>
</organism>
<feature type="transmembrane region" description="Helical" evidence="1">
    <location>
        <begin position="6"/>
        <end position="27"/>
    </location>
</feature>
<dbReference type="Proteomes" id="UP000184335">
    <property type="component" value="Unassembled WGS sequence"/>
</dbReference>
<reference evidence="2 3" key="1">
    <citation type="submission" date="2016-11" db="EMBL/GenBank/DDBJ databases">
        <authorList>
            <person name="Jaros S."/>
            <person name="Januszkiewicz K."/>
            <person name="Wedrychowicz H."/>
        </authorList>
    </citation>
    <scope>NUCLEOTIDE SEQUENCE [LARGE SCALE GENOMIC DNA]</scope>
    <source>
        <strain evidence="2 3">DSM 25479</strain>
    </source>
</reference>
<keyword evidence="1" id="KW-0472">Membrane</keyword>
<evidence type="ECO:0000313" key="2">
    <source>
        <dbReference type="EMBL" id="SHI97444.1"/>
    </source>
</evidence>
<protein>
    <recommendedName>
        <fullName evidence="4">Virus attachment protein p12 family protein</fullName>
    </recommendedName>
</protein>
<evidence type="ECO:0000313" key="3">
    <source>
        <dbReference type="Proteomes" id="UP000184335"/>
    </source>
</evidence>
<keyword evidence="3" id="KW-1185">Reference proteome</keyword>
<dbReference type="AlphaFoldDB" id="A0A1M6FID2"/>
<name>A0A1M6FID2_9FLAO</name>
<proteinExistence type="predicted"/>